<accession>A0A2N5CQ08</accession>
<dbReference type="EMBL" id="PJRQ01000040">
    <property type="protein sequence ID" value="PLR09240.1"/>
    <property type="molecule type" value="Genomic_DNA"/>
</dbReference>
<dbReference type="AlphaFoldDB" id="A0A2N5CQ08"/>
<name>A0A2N5CQ08_9CAUL</name>
<sequence>MNFGLPAELLKSPNEADVDHLVASLEAREQAYVQAANGAINGPQLFDVPLLAAATAGVAAAAFNTKNDLGPSAATLAAGAFGFRNYYRSGDRYAPYVTGARSLSCLHRVLVDLKGKDLQGALVDWNHVLPDVRKAETKGELEKEAERVGSMIDAVPDKFVSAALQVDNQVMAKLKAPTAPDAAAIIKQYRDTQAVEDNNKTANAGLKSVVDGVREKSASYDAKVKTRLGQRALIDSVTELDGKIDRCTAMSL</sequence>
<proteinExistence type="predicted"/>
<evidence type="ECO:0000313" key="1">
    <source>
        <dbReference type="EMBL" id="PLR09240.1"/>
    </source>
</evidence>
<organism evidence="1 2">
    <name type="scientific">Caulobacter flavus</name>
    <dbReference type="NCBI Taxonomy" id="1679497"/>
    <lineage>
        <taxon>Bacteria</taxon>
        <taxon>Pseudomonadati</taxon>
        <taxon>Pseudomonadota</taxon>
        <taxon>Alphaproteobacteria</taxon>
        <taxon>Caulobacterales</taxon>
        <taxon>Caulobacteraceae</taxon>
        <taxon>Caulobacter</taxon>
    </lineage>
</organism>
<dbReference type="Proteomes" id="UP000234483">
    <property type="component" value="Unassembled WGS sequence"/>
</dbReference>
<evidence type="ECO:0000313" key="2">
    <source>
        <dbReference type="Proteomes" id="UP000234483"/>
    </source>
</evidence>
<protein>
    <submittedName>
        <fullName evidence="1">Uncharacterized protein</fullName>
    </submittedName>
</protein>
<comment type="caution">
    <text evidence="1">The sequence shown here is derived from an EMBL/GenBank/DDBJ whole genome shotgun (WGS) entry which is preliminary data.</text>
</comment>
<gene>
    <name evidence="1" type="ORF">CFHF_19080</name>
</gene>
<reference evidence="1 2" key="1">
    <citation type="submission" date="2017-12" db="EMBL/GenBank/DDBJ databases">
        <title>The genome sequence of Caulobacter flavus CGMCC1 15093.</title>
        <authorList>
            <person name="Gao J."/>
            <person name="Mao X."/>
            <person name="Sun J."/>
        </authorList>
    </citation>
    <scope>NUCLEOTIDE SEQUENCE [LARGE SCALE GENOMIC DNA]</scope>
    <source>
        <strain evidence="1 2">CGMCC1 15093</strain>
    </source>
</reference>